<organism evidence="3 4">
    <name type="scientific">Aspergillus steynii IBT 23096</name>
    <dbReference type="NCBI Taxonomy" id="1392250"/>
    <lineage>
        <taxon>Eukaryota</taxon>
        <taxon>Fungi</taxon>
        <taxon>Dikarya</taxon>
        <taxon>Ascomycota</taxon>
        <taxon>Pezizomycotina</taxon>
        <taxon>Eurotiomycetes</taxon>
        <taxon>Eurotiomycetidae</taxon>
        <taxon>Eurotiales</taxon>
        <taxon>Aspergillaceae</taxon>
        <taxon>Aspergillus</taxon>
        <taxon>Aspergillus subgen. Circumdati</taxon>
    </lineage>
</organism>
<evidence type="ECO:0000259" key="2">
    <source>
        <dbReference type="Pfam" id="PF07859"/>
    </source>
</evidence>
<dbReference type="RefSeq" id="XP_024705301.1">
    <property type="nucleotide sequence ID" value="XM_024850706.1"/>
</dbReference>
<dbReference type="GO" id="GO:0016787">
    <property type="term" value="F:hydrolase activity"/>
    <property type="evidence" value="ECO:0007669"/>
    <property type="project" value="UniProtKB-KW"/>
</dbReference>
<keyword evidence="4" id="KW-1185">Reference proteome</keyword>
<dbReference type="OrthoDB" id="408631at2759"/>
<accession>A0A2I2GAU4</accession>
<gene>
    <name evidence="3" type="ORF">P170DRAFT_445408</name>
</gene>
<protein>
    <submittedName>
        <fullName evidence="3">Lipase/esterase</fullName>
    </submittedName>
</protein>
<evidence type="ECO:0000256" key="1">
    <source>
        <dbReference type="ARBA" id="ARBA00022801"/>
    </source>
</evidence>
<dbReference type="Gene3D" id="3.40.50.1820">
    <property type="entry name" value="alpha/beta hydrolase"/>
    <property type="match status" value="1"/>
</dbReference>
<dbReference type="PANTHER" id="PTHR48081">
    <property type="entry name" value="AB HYDROLASE SUPERFAMILY PROTEIN C4A8.06C"/>
    <property type="match status" value="1"/>
</dbReference>
<dbReference type="SUPFAM" id="SSF53474">
    <property type="entry name" value="alpha/beta-Hydrolases"/>
    <property type="match status" value="1"/>
</dbReference>
<dbReference type="InterPro" id="IPR013094">
    <property type="entry name" value="AB_hydrolase_3"/>
</dbReference>
<dbReference type="InterPro" id="IPR029058">
    <property type="entry name" value="AB_hydrolase_fold"/>
</dbReference>
<dbReference type="AlphaFoldDB" id="A0A2I2GAU4"/>
<dbReference type="Proteomes" id="UP000234275">
    <property type="component" value="Unassembled WGS sequence"/>
</dbReference>
<comment type="caution">
    <text evidence="3">The sequence shown here is derived from an EMBL/GenBank/DDBJ whole genome shotgun (WGS) entry which is preliminary data.</text>
</comment>
<keyword evidence="1" id="KW-0378">Hydrolase</keyword>
<feature type="domain" description="Alpha/beta hydrolase fold-3" evidence="2">
    <location>
        <begin position="107"/>
        <end position="321"/>
    </location>
</feature>
<sequence length="348" mass="37823">MHLATPNSLVAWGQVDPELHVFLQAHPLPKSNYANTPIMQLRAQNNKIESTAFNALSDHGVNETVITIPMSDGTQSEIRICRPLVLDDIPSFEGQNEDENATPLIALFHGGGFVVGSNIQMAVFARTLATLYNATVASMSYRLAPEHPFPTAQDDAWDGIRWLSAHGASLGANLTQGFVVGGVSAGGNLAISVTHRSILHSDELVNPITGLWAANPITTNGESVPLEALQGWVSRTQNADAPCLSSEDLEYLEGLLRVDPMSPVFSPFADLCVFPALPPLYVQVSGMDPLRDDGLVYEAVAREMGVQTRLDVYAGMPHGFFYYFPALNQSVRFMGDAYRNLGWLLGRE</sequence>
<reference evidence="3 4" key="1">
    <citation type="submission" date="2016-12" db="EMBL/GenBank/DDBJ databases">
        <title>The genomes of Aspergillus section Nigri reveals drivers in fungal speciation.</title>
        <authorList>
            <consortium name="DOE Joint Genome Institute"/>
            <person name="Vesth T.C."/>
            <person name="Nybo J."/>
            <person name="Theobald S."/>
            <person name="Brandl J."/>
            <person name="Frisvad J.C."/>
            <person name="Nielsen K.F."/>
            <person name="Lyhne E.K."/>
            <person name="Kogle M.E."/>
            <person name="Kuo A."/>
            <person name="Riley R."/>
            <person name="Clum A."/>
            <person name="Nolan M."/>
            <person name="Lipzen A."/>
            <person name="Salamov A."/>
            <person name="Henrissat B."/>
            <person name="Wiebenga A."/>
            <person name="De Vries R.P."/>
            <person name="Grigoriev I.V."/>
            <person name="Mortensen U.H."/>
            <person name="Andersen M.R."/>
            <person name="Baker S.E."/>
        </authorList>
    </citation>
    <scope>NUCLEOTIDE SEQUENCE [LARGE SCALE GENOMIC DNA]</scope>
    <source>
        <strain evidence="3 4">IBT 23096</strain>
    </source>
</reference>
<dbReference type="Pfam" id="PF07859">
    <property type="entry name" value="Abhydrolase_3"/>
    <property type="match status" value="1"/>
</dbReference>
<dbReference type="STRING" id="1392250.A0A2I2GAU4"/>
<dbReference type="GeneID" id="36558405"/>
<evidence type="ECO:0000313" key="3">
    <source>
        <dbReference type="EMBL" id="PLB49999.1"/>
    </source>
</evidence>
<dbReference type="EMBL" id="MSFO01000003">
    <property type="protein sequence ID" value="PLB49999.1"/>
    <property type="molecule type" value="Genomic_DNA"/>
</dbReference>
<name>A0A2I2GAU4_9EURO</name>
<proteinExistence type="predicted"/>
<evidence type="ECO:0000313" key="4">
    <source>
        <dbReference type="Proteomes" id="UP000234275"/>
    </source>
</evidence>
<dbReference type="InterPro" id="IPR050300">
    <property type="entry name" value="GDXG_lipolytic_enzyme"/>
</dbReference>
<dbReference type="VEuPathDB" id="FungiDB:P170DRAFT_445408"/>
<dbReference type="PANTHER" id="PTHR48081:SF8">
    <property type="entry name" value="ALPHA_BETA HYDROLASE FOLD-3 DOMAIN-CONTAINING PROTEIN-RELATED"/>
    <property type="match status" value="1"/>
</dbReference>